<organism evidence="2 3">
    <name type="scientific">Hyphococcus luteus</name>
    <dbReference type="NCBI Taxonomy" id="2058213"/>
    <lineage>
        <taxon>Bacteria</taxon>
        <taxon>Pseudomonadati</taxon>
        <taxon>Pseudomonadota</taxon>
        <taxon>Alphaproteobacteria</taxon>
        <taxon>Parvularculales</taxon>
        <taxon>Parvularculaceae</taxon>
        <taxon>Hyphococcus</taxon>
    </lineage>
</organism>
<evidence type="ECO:0000256" key="1">
    <source>
        <dbReference type="SAM" id="Phobius"/>
    </source>
</evidence>
<feature type="transmembrane region" description="Helical" evidence="1">
    <location>
        <begin position="16"/>
        <end position="38"/>
    </location>
</feature>
<gene>
    <name evidence="2" type="ORF">CW354_15250</name>
</gene>
<sequence length="144" mass="15862">MNKINDLAGKVFMNRYLVGGFVLVIVAITLTLDVMGLVHPCPYCRTERAALGILSLILLLKGEHALFWRFIAALAGVYGLIVGVMQNFNHVKKINKGEFDWAALTFDHPWILSGLAVTALVWLLFLILGLAKPFGGKSPLENRA</sequence>
<keyword evidence="1" id="KW-0812">Transmembrane</keyword>
<dbReference type="InterPro" id="IPR003752">
    <property type="entry name" value="DiS_bond_form_DsbB/BdbC"/>
</dbReference>
<evidence type="ECO:0008006" key="4">
    <source>
        <dbReference type="Google" id="ProtNLM"/>
    </source>
</evidence>
<feature type="transmembrane region" description="Helical" evidence="1">
    <location>
        <begin position="108"/>
        <end position="131"/>
    </location>
</feature>
<dbReference type="EMBL" id="PJCH01000011">
    <property type="protein sequence ID" value="PQA86834.1"/>
    <property type="molecule type" value="Genomic_DNA"/>
</dbReference>
<keyword evidence="1" id="KW-1133">Transmembrane helix</keyword>
<keyword evidence="3" id="KW-1185">Reference proteome</keyword>
<dbReference type="RefSeq" id="WP_104830951.1">
    <property type="nucleotide sequence ID" value="NZ_PJCH01000011.1"/>
</dbReference>
<proteinExistence type="predicted"/>
<protein>
    <recommendedName>
        <fullName evidence="4">Disulfide bond formation protein B</fullName>
    </recommendedName>
</protein>
<comment type="caution">
    <text evidence="2">The sequence shown here is derived from an EMBL/GenBank/DDBJ whole genome shotgun (WGS) entry which is preliminary data.</text>
</comment>
<evidence type="ECO:0000313" key="2">
    <source>
        <dbReference type="EMBL" id="PQA86834.1"/>
    </source>
</evidence>
<dbReference type="Pfam" id="PF02600">
    <property type="entry name" value="DsbB"/>
    <property type="match status" value="1"/>
</dbReference>
<accession>A0A2S7K2U5</accession>
<dbReference type="AlphaFoldDB" id="A0A2S7K2U5"/>
<dbReference type="OrthoDB" id="7433190at2"/>
<evidence type="ECO:0000313" key="3">
    <source>
        <dbReference type="Proteomes" id="UP000239504"/>
    </source>
</evidence>
<name>A0A2S7K2U5_9PROT</name>
<keyword evidence="1" id="KW-0472">Membrane</keyword>
<reference evidence="2 3" key="1">
    <citation type="submission" date="2017-12" db="EMBL/GenBank/DDBJ databases">
        <authorList>
            <person name="Hurst M.R.H."/>
        </authorList>
    </citation>
    <scope>NUCLEOTIDE SEQUENCE [LARGE SCALE GENOMIC DNA]</scope>
    <source>
        <strain evidence="2 3">SY-3-19</strain>
    </source>
</reference>
<dbReference type="Proteomes" id="UP000239504">
    <property type="component" value="Unassembled WGS sequence"/>
</dbReference>
<feature type="transmembrane region" description="Helical" evidence="1">
    <location>
        <begin position="66"/>
        <end position="88"/>
    </location>
</feature>